<feature type="binding site" description="axial binding residue" evidence="15">
    <location>
        <position position="214"/>
    </location>
    <ligand>
        <name>heme b</name>
        <dbReference type="ChEBI" id="CHEBI:60344"/>
    </ligand>
    <ligandPart>
        <name>Fe</name>
        <dbReference type="ChEBI" id="CHEBI:18248"/>
    </ligandPart>
</feature>
<evidence type="ECO:0000256" key="4">
    <source>
        <dbReference type="ARBA" id="ARBA00022559"/>
    </source>
</evidence>
<keyword evidence="4 18" id="KW-0575">Peroxidase</keyword>
<evidence type="ECO:0000256" key="8">
    <source>
        <dbReference type="ARBA" id="ARBA00023002"/>
    </source>
</evidence>
<dbReference type="SUPFAM" id="SSF48113">
    <property type="entry name" value="Heme-dependent peroxidases"/>
    <property type="match status" value="1"/>
</dbReference>
<reference evidence="20" key="2">
    <citation type="submission" date="2021-03" db="UniProtKB">
        <authorList>
            <consortium name="EnsemblPlants"/>
        </authorList>
    </citation>
    <scope>IDENTIFICATION</scope>
</reference>
<evidence type="ECO:0000256" key="10">
    <source>
        <dbReference type="ARBA" id="ARBA00023157"/>
    </source>
</evidence>
<feature type="domain" description="Plant heme peroxidase family profile" evidence="19">
    <location>
        <begin position="46"/>
        <end position="349"/>
    </location>
</feature>
<dbReference type="Gramene" id="AUR62014474-RA">
    <property type="protein sequence ID" value="AUR62014474-RA:cds"/>
    <property type="gene ID" value="AUR62014474"/>
</dbReference>
<keyword evidence="6 15" id="KW-0479">Metal-binding</keyword>
<evidence type="ECO:0000256" key="13">
    <source>
        <dbReference type="PIRSR" id="PIRSR600823-1"/>
    </source>
</evidence>
<dbReference type="PANTHER" id="PTHR31388:SF164">
    <property type="entry name" value="PEROXIDASE 9"/>
    <property type="match status" value="1"/>
</dbReference>
<dbReference type="PANTHER" id="PTHR31388">
    <property type="entry name" value="PEROXIDASE 72-RELATED"/>
    <property type="match status" value="1"/>
</dbReference>
<comment type="subcellular location">
    <subcellularLocation>
        <location evidence="18">Secreted</location>
    </subcellularLocation>
</comment>
<keyword evidence="10 17" id="KW-1015">Disulfide bond</keyword>
<dbReference type="InterPro" id="IPR019793">
    <property type="entry name" value="Peroxidases_heam-ligand_BS"/>
</dbReference>
<comment type="similarity">
    <text evidence="18">Belongs to the peroxidase family. Classical plant (class III) peroxidase subfamily.</text>
</comment>
<evidence type="ECO:0000256" key="17">
    <source>
        <dbReference type="PIRSR" id="PIRSR600823-5"/>
    </source>
</evidence>
<dbReference type="PRINTS" id="PR00461">
    <property type="entry name" value="PLPEROXIDASE"/>
</dbReference>
<organism evidence="20 21">
    <name type="scientific">Chenopodium quinoa</name>
    <name type="common">Quinoa</name>
    <dbReference type="NCBI Taxonomy" id="63459"/>
    <lineage>
        <taxon>Eukaryota</taxon>
        <taxon>Viridiplantae</taxon>
        <taxon>Streptophyta</taxon>
        <taxon>Embryophyta</taxon>
        <taxon>Tracheophyta</taxon>
        <taxon>Spermatophyta</taxon>
        <taxon>Magnoliopsida</taxon>
        <taxon>eudicotyledons</taxon>
        <taxon>Gunneridae</taxon>
        <taxon>Pentapetalae</taxon>
        <taxon>Caryophyllales</taxon>
        <taxon>Chenopodiaceae</taxon>
        <taxon>Chenopodioideae</taxon>
        <taxon>Atripliceae</taxon>
        <taxon>Chenopodium</taxon>
    </lineage>
</organism>
<dbReference type="PRINTS" id="PR00458">
    <property type="entry name" value="PEROXIDASE"/>
</dbReference>
<comment type="cofactor">
    <cofactor evidence="15 18">
        <name>heme b</name>
        <dbReference type="ChEBI" id="CHEBI:60344"/>
    </cofactor>
    <text evidence="15 18">Binds 1 heme b (iron(II)-protoporphyrin IX) group per subunit.</text>
</comment>
<dbReference type="GO" id="GO:0140825">
    <property type="term" value="F:lactoperoxidase activity"/>
    <property type="evidence" value="ECO:0007669"/>
    <property type="project" value="UniProtKB-EC"/>
</dbReference>
<evidence type="ECO:0000313" key="21">
    <source>
        <dbReference type="Proteomes" id="UP000596660"/>
    </source>
</evidence>
<dbReference type="Gene3D" id="1.10.420.10">
    <property type="entry name" value="Peroxidase, domain 2"/>
    <property type="match status" value="1"/>
</dbReference>
<evidence type="ECO:0000256" key="7">
    <source>
        <dbReference type="ARBA" id="ARBA00022837"/>
    </source>
</evidence>
<sequence>MATKMHLVFLAFLSLIPPFMVAQADPGYSYGYGFGWGSGGGNDYSSLSPYFYDFSCPQANNIIASVLENAVAQDPRMAASLLRLHFHDCFVQGCDASILLDDSATFVSEKKAKPNLNSLRGFTVIDEIKARLEEACPETVSCADILALVARAASVLSGGPNWEVPLGRRDSKAANMLLANATIPPPILTAQKLIASFQQQGLDEVDLVALSGAHTIGVARCTSFKQRLYSQNGNNQQPDLSLEKAYLNELKSVCPSSGGDNNITPLDYASPKTFDNTYYKLILGGRGLLFTDQQLYSGNYANLAQLVKSYAEDEGLFFDQFAKSMVKMGKISPLLGSNGEVRKYCRRPN</sequence>
<keyword evidence="5 18" id="KW-0349">Heme</keyword>
<evidence type="ECO:0000259" key="19">
    <source>
        <dbReference type="PROSITE" id="PS50873"/>
    </source>
</evidence>
<dbReference type="GeneID" id="110724764"/>
<feature type="binding site" evidence="15">
    <location>
        <position position="109"/>
    </location>
    <ligand>
        <name>Ca(2+)</name>
        <dbReference type="ChEBI" id="CHEBI:29108"/>
        <label>1</label>
    </ligand>
</feature>
<proteinExistence type="inferred from homology"/>
<dbReference type="PROSITE" id="PS00436">
    <property type="entry name" value="PEROXIDASE_2"/>
    <property type="match status" value="1"/>
</dbReference>
<comment type="cofactor">
    <cofactor evidence="15 18">
        <name>Ca(2+)</name>
        <dbReference type="ChEBI" id="CHEBI:29108"/>
    </cofactor>
    <text evidence="15 18">Binds 2 calcium ions per subunit.</text>
</comment>
<feature type="disulfide bond" evidence="17">
    <location>
        <begin position="89"/>
        <end position="94"/>
    </location>
</feature>
<feature type="disulfide bond" evidence="17">
    <location>
        <begin position="56"/>
        <end position="136"/>
    </location>
</feature>
<feature type="chain" id="PRO_5031611040" description="Peroxidase" evidence="18">
    <location>
        <begin position="25"/>
        <end position="349"/>
    </location>
</feature>
<protein>
    <recommendedName>
        <fullName evidence="3 18">Peroxidase</fullName>
        <ecNumber evidence="3 18">1.11.1.7</ecNumber>
    </recommendedName>
</protein>
<comment type="function">
    <text evidence="18">Removal of H(2)O(2), oxidation of toxic reductants, biosynthesis and degradation of lignin, suberization, auxin catabolism, response to environmental stresses such as wounding, pathogen attack and oxidative stress.</text>
</comment>
<gene>
    <name evidence="20" type="primary">LOC110724764</name>
</gene>
<feature type="binding site" evidence="14">
    <location>
        <position position="184"/>
    </location>
    <ligand>
        <name>substrate</name>
    </ligand>
</feature>
<dbReference type="RefSeq" id="XP_021759913.1">
    <property type="nucleotide sequence ID" value="XM_021904221.1"/>
</dbReference>
<keyword evidence="18" id="KW-0964">Secreted</keyword>
<dbReference type="AlphaFoldDB" id="A0A803LKH7"/>
<dbReference type="EC" id="1.11.1.7" evidence="3 18"/>
<dbReference type="GO" id="GO:0042744">
    <property type="term" value="P:hydrogen peroxide catabolic process"/>
    <property type="evidence" value="ECO:0007669"/>
    <property type="project" value="UniProtKB-KW"/>
</dbReference>
<feature type="active site" description="Proton acceptor" evidence="13">
    <location>
        <position position="87"/>
    </location>
</feature>
<keyword evidence="18" id="KW-0732">Signal</keyword>
<dbReference type="InterPro" id="IPR000823">
    <property type="entry name" value="Peroxidase_pln"/>
</dbReference>
<feature type="binding site" evidence="15">
    <location>
        <position position="91"/>
    </location>
    <ligand>
        <name>Ca(2+)</name>
        <dbReference type="ChEBI" id="CHEBI:29108"/>
        <label>1</label>
    </ligand>
</feature>
<dbReference type="EnsemblPlants" id="AUR62014474-RA">
    <property type="protein sequence ID" value="AUR62014474-RA:cds"/>
    <property type="gene ID" value="AUR62014474"/>
</dbReference>
<evidence type="ECO:0000256" key="11">
    <source>
        <dbReference type="ARBA" id="ARBA00023180"/>
    </source>
</evidence>
<dbReference type="CDD" id="cd00693">
    <property type="entry name" value="secretory_peroxidase"/>
    <property type="match status" value="1"/>
</dbReference>
<dbReference type="FunFam" id="1.10.520.10:FF:000001">
    <property type="entry name" value="Peroxidase"/>
    <property type="match status" value="1"/>
</dbReference>
<evidence type="ECO:0000256" key="12">
    <source>
        <dbReference type="ARBA" id="ARBA00023324"/>
    </source>
</evidence>
<evidence type="ECO:0000256" key="1">
    <source>
        <dbReference type="ARBA" id="ARBA00000189"/>
    </source>
</evidence>
<dbReference type="InterPro" id="IPR019794">
    <property type="entry name" value="Peroxidases_AS"/>
</dbReference>
<evidence type="ECO:0000256" key="2">
    <source>
        <dbReference type="ARBA" id="ARBA00006873"/>
    </source>
</evidence>
<evidence type="ECO:0000313" key="20">
    <source>
        <dbReference type="EnsemblPlants" id="AUR62014474-RA:cds"/>
    </source>
</evidence>
<feature type="binding site" evidence="15">
    <location>
        <position position="95"/>
    </location>
    <ligand>
        <name>Ca(2+)</name>
        <dbReference type="ChEBI" id="CHEBI:29108"/>
        <label>1</label>
    </ligand>
</feature>
<dbReference type="SMR" id="A0A803LKH7"/>
<feature type="signal peptide" evidence="18">
    <location>
        <begin position="1"/>
        <end position="24"/>
    </location>
</feature>
<evidence type="ECO:0000256" key="6">
    <source>
        <dbReference type="ARBA" id="ARBA00022723"/>
    </source>
</evidence>
<evidence type="ECO:0000256" key="15">
    <source>
        <dbReference type="PIRSR" id="PIRSR600823-3"/>
    </source>
</evidence>
<keyword evidence="21" id="KW-1185">Reference proteome</keyword>
<dbReference type="GO" id="GO:0046872">
    <property type="term" value="F:metal ion binding"/>
    <property type="evidence" value="ECO:0007669"/>
    <property type="project" value="UniProtKB-UniRule"/>
</dbReference>
<dbReference type="Gene3D" id="1.10.520.10">
    <property type="match status" value="1"/>
</dbReference>
<accession>A0A803LKH7</accession>
<dbReference type="InterPro" id="IPR002016">
    <property type="entry name" value="Haem_peroxidase"/>
</dbReference>
<dbReference type="FunFam" id="1.10.420.10:FF:000001">
    <property type="entry name" value="Peroxidase"/>
    <property type="match status" value="1"/>
</dbReference>
<dbReference type="Proteomes" id="UP000596660">
    <property type="component" value="Unplaced"/>
</dbReference>
<comment type="catalytic activity">
    <reaction evidence="1 18">
        <text>2 a phenolic donor + H2O2 = 2 a phenolic radical donor + 2 H2O</text>
        <dbReference type="Rhea" id="RHEA:56136"/>
        <dbReference type="ChEBI" id="CHEBI:15377"/>
        <dbReference type="ChEBI" id="CHEBI:16240"/>
        <dbReference type="ChEBI" id="CHEBI:139520"/>
        <dbReference type="ChEBI" id="CHEBI:139521"/>
        <dbReference type="EC" id="1.11.1.7"/>
    </reaction>
</comment>
<dbReference type="GO" id="GO:0006979">
    <property type="term" value="P:response to oxidative stress"/>
    <property type="evidence" value="ECO:0007669"/>
    <property type="project" value="UniProtKB-UniRule"/>
</dbReference>
<feature type="binding site" evidence="15">
    <location>
        <position position="88"/>
    </location>
    <ligand>
        <name>Ca(2+)</name>
        <dbReference type="ChEBI" id="CHEBI:29108"/>
        <label>1</label>
    </ligand>
</feature>
<dbReference type="PROSITE" id="PS50873">
    <property type="entry name" value="PEROXIDASE_4"/>
    <property type="match status" value="1"/>
</dbReference>
<dbReference type="OrthoDB" id="2113341at2759"/>
<dbReference type="OMA" id="TYYNGLK"/>
<dbReference type="InterPro" id="IPR010255">
    <property type="entry name" value="Haem_peroxidase_sf"/>
</dbReference>
<evidence type="ECO:0000256" key="18">
    <source>
        <dbReference type="RuleBase" id="RU362060"/>
    </source>
</evidence>
<dbReference type="GO" id="GO:0005576">
    <property type="term" value="C:extracellular region"/>
    <property type="evidence" value="ECO:0007669"/>
    <property type="project" value="UniProtKB-SubCell"/>
</dbReference>
<evidence type="ECO:0000256" key="5">
    <source>
        <dbReference type="ARBA" id="ARBA00022617"/>
    </source>
</evidence>
<dbReference type="InterPro" id="IPR033905">
    <property type="entry name" value="Secretory_peroxidase"/>
</dbReference>
<evidence type="ECO:0000256" key="9">
    <source>
        <dbReference type="ARBA" id="ARBA00023004"/>
    </source>
</evidence>
<feature type="disulfide bond" evidence="17">
    <location>
        <begin position="221"/>
        <end position="254"/>
    </location>
</feature>
<feature type="disulfide bond" evidence="17">
    <location>
        <begin position="142"/>
        <end position="345"/>
    </location>
</feature>
<dbReference type="Pfam" id="PF00141">
    <property type="entry name" value="peroxidase"/>
    <property type="match status" value="1"/>
</dbReference>
<dbReference type="PROSITE" id="PS00435">
    <property type="entry name" value="PEROXIDASE_1"/>
    <property type="match status" value="1"/>
</dbReference>
<feature type="site" description="Transition state stabilizer" evidence="16">
    <location>
        <position position="83"/>
    </location>
</feature>
<keyword evidence="9 15" id="KW-0408">Iron</keyword>
<feature type="binding site" evidence="15">
    <location>
        <position position="93"/>
    </location>
    <ligand>
        <name>Ca(2+)</name>
        <dbReference type="ChEBI" id="CHEBI:29108"/>
        <label>1</label>
    </ligand>
</feature>
<dbReference type="GO" id="GO:0020037">
    <property type="term" value="F:heme binding"/>
    <property type="evidence" value="ECO:0007669"/>
    <property type="project" value="UniProtKB-UniRule"/>
</dbReference>
<keyword evidence="7 15" id="KW-0106">Calcium</keyword>
<comment type="similarity">
    <text evidence="2">Belongs to the peroxidase family. Ascorbate peroxidase subfamily.</text>
</comment>
<evidence type="ECO:0000256" key="3">
    <source>
        <dbReference type="ARBA" id="ARBA00012313"/>
    </source>
</evidence>
<feature type="binding site" evidence="15">
    <location>
        <position position="97"/>
    </location>
    <ligand>
        <name>Ca(2+)</name>
        <dbReference type="ChEBI" id="CHEBI:29108"/>
        <label>1</label>
    </ligand>
</feature>
<keyword evidence="11" id="KW-0325">Glycoprotein</keyword>
<dbReference type="KEGG" id="cqi:110724764"/>
<keyword evidence="12 18" id="KW-0376">Hydrogen peroxide</keyword>
<evidence type="ECO:0000256" key="14">
    <source>
        <dbReference type="PIRSR" id="PIRSR600823-2"/>
    </source>
</evidence>
<keyword evidence="8 18" id="KW-0560">Oxidoreductase</keyword>
<feature type="binding site" evidence="15">
    <location>
        <position position="275"/>
    </location>
    <ligand>
        <name>Ca(2+)</name>
        <dbReference type="ChEBI" id="CHEBI:29108"/>
        <label>2</label>
    </ligand>
</feature>
<feature type="binding site" evidence="15">
    <location>
        <position position="215"/>
    </location>
    <ligand>
        <name>Ca(2+)</name>
        <dbReference type="ChEBI" id="CHEBI:29108"/>
        <label>2</label>
    </ligand>
</feature>
<reference evidence="20" key="1">
    <citation type="journal article" date="2017" name="Nature">
        <title>The genome of Chenopodium quinoa.</title>
        <authorList>
            <person name="Jarvis D.E."/>
            <person name="Ho Y.S."/>
            <person name="Lightfoot D.J."/>
            <person name="Schmoeckel S.M."/>
            <person name="Li B."/>
            <person name="Borm T.J.A."/>
            <person name="Ohyanagi H."/>
            <person name="Mineta K."/>
            <person name="Michell C.T."/>
            <person name="Saber N."/>
            <person name="Kharbatia N.M."/>
            <person name="Rupper R.R."/>
            <person name="Sharp A.R."/>
            <person name="Dally N."/>
            <person name="Boughton B.A."/>
            <person name="Woo Y.H."/>
            <person name="Gao G."/>
            <person name="Schijlen E.G.W.M."/>
            <person name="Guo X."/>
            <person name="Momin A.A."/>
            <person name="Negrao S."/>
            <person name="Al-Babili S."/>
            <person name="Gehring C."/>
            <person name="Roessner U."/>
            <person name="Jung C."/>
            <person name="Murphy K."/>
            <person name="Arold S.T."/>
            <person name="Gojobori T."/>
            <person name="van der Linden C.G."/>
            <person name="van Loo E.N."/>
            <person name="Jellen E.N."/>
            <person name="Maughan P.J."/>
            <person name="Tester M."/>
        </authorList>
    </citation>
    <scope>NUCLEOTIDE SEQUENCE [LARGE SCALE GENOMIC DNA]</scope>
    <source>
        <strain evidence="20">cv. PI 614886</strain>
    </source>
</reference>
<name>A0A803LKH7_CHEQI</name>
<evidence type="ECO:0000256" key="16">
    <source>
        <dbReference type="PIRSR" id="PIRSR600823-4"/>
    </source>
</evidence>
<feature type="binding site" evidence="15">
    <location>
        <position position="267"/>
    </location>
    <ligand>
        <name>Ca(2+)</name>
        <dbReference type="ChEBI" id="CHEBI:29108"/>
        <label>2</label>
    </ligand>
</feature>